<protein>
    <submittedName>
        <fullName evidence="1">Lasso RiPP family leader peptide-containing protein</fullName>
    </submittedName>
</protein>
<organism evidence="1 2">
    <name type="scientific">Streptomyces monticola</name>
    <dbReference type="NCBI Taxonomy" id="2666263"/>
    <lineage>
        <taxon>Bacteria</taxon>
        <taxon>Bacillati</taxon>
        <taxon>Actinomycetota</taxon>
        <taxon>Actinomycetes</taxon>
        <taxon>Kitasatosporales</taxon>
        <taxon>Streptomycetaceae</taxon>
        <taxon>Streptomyces</taxon>
    </lineage>
</organism>
<proteinExistence type="predicted"/>
<evidence type="ECO:0000313" key="2">
    <source>
        <dbReference type="Proteomes" id="UP001596523"/>
    </source>
</evidence>
<dbReference type="Proteomes" id="UP001596523">
    <property type="component" value="Unassembled WGS sequence"/>
</dbReference>
<dbReference type="NCBIfam" id="NF033521">
    <property type="entry name" value="lasso_leader_L3"/>
    <property type="match status" value="1"/>
</dbReference>
<keyword evidence="2" id="KW-1185">Reference proteome</keyword>
<sequence length="42" mass="4774">MDELQKAAPVYEPPEVIELGSVQEITLGKYAEDSQDQGRYFE</sequence>
<dbReference type="RefSeq" id="WP_381837450.1">
    <property type="nucleotide sequence ID" value="NZ_JBHTCF010000018.1"/>
</dbReference>
<evidence type="ECO:0000313" key="1">
    <source>
        <dbReference type="EMBL" id="MFC7308970.1"/>
    </source>
</evidence>
<accession>A0ABW2JS08</accession>
<comment type="caution">
    <text evidence="1">The sequence shown here is derived from an EMBL/GenBank/DDBJ whole genome shotgun (WGS) entry which is preliminary data.</text>
</comment>
<dbReference type="EMBL" id="JBHTCF010000018">
    <property type="protein sequence ID" value="MFC7308970.1"/>
    <property type="molecule type" value="Genomic_DNA"/>
</dbReference>
<reference evidence="2" key="1">
    <citation type="journal article" date="2019" name="Int. J. Syst. Evol. Microbiol.">
        <title>The Global Catalogue of Microorganisms (GCM) 10K type strain sequencing project: providing services to taxonomists for standard genome sequencing and annotation.</title>
        <authorList>
            <consortium name="The Broad Institute Genomics Platform"/>
            <consortium name="The Broad Institute Genome Sequencing Center for Infectious Disease"/>
            <person name="Wu L."/>
            <person name="Ma J."/>
        </authorList>
    </citation>
    <scope>NUCLEOTIDE SEQUENCE [LARGE SCALE GENOMIC DNA]</scope>
    <source>
        <strain evidence="2">SYNS20</strain>
    </source>
</reference>
<name>A0ABW2JS08_9ACTN</name>
<gene>
    <name evidence="1" type="ORF">ACFQVC_32785</name>
</gene>